<evidence type="ECO:0000256" key="2">
    <source>
        <dbReference type="ARBA" id="ARBA00022741"/>
    </source>
</evidence>
<dbReference type="InterPro" id="IPR014001">
    <property type="entry name" value="Helicase_ATP-bd"/>
</dbReference>
<dbReference type="Gene3D" id="3.40.50.300">
    <property type="entry name" value="P-loop containing nucleotide triphosphate hydrolases"/>
    <property type="match status" value="2"/>
</dbReference>
<keyword evidence="8" id="KW-0238">DNA-binding</keyword>
<dbReference type="SUPFAM" id="SSF52540">
    <property type="entry name" value="P-loop containing nucleoside triphosphate hydrolases"/>
    <property type="match status" value="1"/>
</dbReference>
<dbReference type="EMBL" id="MN740779">
    <property type="protein sequence ID" value="QHU11147.1"/>
    <property type="molecule type" value="Genomic_DNA"/>
</dbReference>
<dbReference type="GO" id="GO:0005524">
    <property type="term" value="F:ATP binding"/>
    <property type="evidence" value="ECO:0007669"/>
    <property type="project" value="UniProtKB-KW"/>
</dbReference>
<evidence type="ECO:0000256" key="9">
    <source>
        <dbReference type="ARBA" id="ARBA00023204"/>
    </source>
</evidence>
<dbReference type="GO" id="GO:0004527">
    <property type="term" value="F:exonuclease activity"/>
    <property type="evidence" value="ECO:0007669"/>
    <property type="project" value="UniProtKB-KW"/>
</dbReference>
<dbReference type="InterPro" id="IPR027417">
    <property type="entry name" value="P-loop_NTPase"/>
</dbReference>
<keyword evidence="7" id="KW-0067">ATP-binding</keyword>
<evidence type="ECO:0000259" key="10">
    <source>
        <dbReference type="PROSITE" id="PS51192"/>
    </source>
</evidence>
<keyword evidence="4" id="KW-0378">Hydrolase</keyword>
<keyword evidence="3" id="KW-0227">DNA damage</keyword>
<keyword evidence="2" id="KW-0547">Nucleotide-binding</keyword>
<dbReference type="GO" id="GO:0000725">
    <property type="term" value="P:recombinational repair"/>
    <property type="evidence" value="ECO:0007669"/>
    <property type="project" value="TreeGrafter"/>
</dbReference>
<dbReference type="Gene3D" id="3.90.320.10">
    <property type="match status" value="1"/>
</dbReference>
<dbReference type="PROSITE" id="PS51192">
    <property type="entry name" value="HELICASE_ATP_BIND_1"/>
    <property type="match status" value="1"/>
</dbReference>
<keyword evidence="9" id="KW-0234">DNA repair</keyword>
<keyword evidence="5" id="KW-0347">Helicase</keyword>
<dbReference type="GO" id="GO:0003677">
    <property type="term" value="F:DNA binding"/>
    <property type="evidence" value="ECO:0007669"/>
    <property type="project" value="UniProtKB-KW"/>
</dbReference>
<reference evidence="11" key="1">
    <citation type="journal article" date="2020" name="Nature">
        <title>Giant virus diversity and host interactions through global metagenomics.</title>
        <authorList>
            <person name="Schulz F."/>
            <person name="Roux S."/>
            <person name="Paez-Espino D."/>
            <person name="Jungbluth S."/>
            <person name="Walsh D.A."/>
            <person name="Denef V.J."/>
            <person name="McMahon K.D."/>
            <person name="Konstantinidis K.T."/>
            <person name="Eloe-Fadrosh E.A."/>
            <person name="Kyrpides N.C."/>
            <person name="Woyke T."/>
        </authorList>
    </citation>
    <scope>NUCLEOTIDE SEQUENCE</scope>
    <source>
        <strain evidence="11">GVMAG-S-1101165-84</strain>
    </source>
</reference>
<evidence type="ECO:0000256" key="6">
    <source>
        <dbReference type="ARBA" id="ARBA00022839"/>
    </source>
</evidence>
<proteinExistence type="predicted"/>
<dbReference type="Pfam" id="PF13361">
    <property type="entry name" value="UvrD_C"/>
    <property type="match status" value="1"/>
</dbReference>
<dbReference type="PANTHER" id="PTHR11070">
    <property type="entry name" value="UVRD / RECB / PCRA DNA HELICASE FAMILY MEMBER"/>
    <property type="match status" value="1"/>
</dbReference>
<sequence length="737" mass="83623">MITPSSEQQAIIDAICSGQNVLVSAVAGSGKTTTVLSLAKKVAPKKILQITYNKLLKLEVRERVVKEGIDNVEIHTYHSLAVKYYDKKAYTDDVLQVIIKANRSPRQAIAPFDILVLDEVQDMTPILFYFISQFLAQYKKPVQIILLGDPRQAIYEFKEADSRFLTLGGKLWDSKPMLEFPLRISYRITNQIAAFVNHIMIGSEWMVAAKEGAPVHYIRGEPFNVQPVYMELKQLLRSKAYKPDDIFILAPSIKNKSGNCTPVGKLENRLVADGIPCYVPTSDEGEINDDVIQGKVVFSTIHQSKGRERPVVVLFGFDNDWFTYYGRSKQRTQCPNELYVAVTRAKERLIVLESSQSIPLPFLRKTHEEFRSCPYIKFDGIPYKAPVLKIGTSATSKEARTTPTDLLKYISEDALVTLHHIREAIFTLQSPVQTNTEIPGTAENCYGTSESVSDLNGTVIPMIWEANETGTCTIYKLAQKLKNISPFICSQVKSLPAEFHPEEFQTADFLHLAAIWQAITTGYNSKLAQLSSYGWLTNSMVEECHAILDQYLPKLTQYEVDIEVDNYYVKDFGKVTIAGRLDAVTEDTVWELKCVKELQLEHCLQLILYAWMWQETYQETRGRRKFKLLNMRTGELWELDTSSYHIPEVAQILLYNKYKVRSSLTDAEFLTQCKKKELVVEDDIPITNAELVDVNLEIFTKANLEFICKARNIKGISAKNKDVLIGMIRADIAAPKP</sequence>
<protein>
    <recommendedName>
        <fullName evidence="10">Helicase ATP-binding domain-containing protein</fullName>
    </recommendedName>
</protein>
<keyword evidence="1" id="KW-0540">Nuclease</keyword>
<dbReference type="GO" id="GO:0005634">
    <property type="term" value="C:nucleus"/>
    <property type="evidence" value="ECO:0007669"/>
    <property type="project" value="TreeGrafter"/>
</dbReference>
<dbReference type="SMART" id="SM00487">
    <property type="entry name" value="DEXDc"/>
    <property type="match status" value="1"/>
</dbReference>
<evidence type="ECO:0000313" key="11">
    <source>
        <dbReference type="EMBL" id="QHU11147.1"/>
    </source>
</evidence>
<evidence type="ECO:0000256" key="8">
    <source>
        <dbReference type="ARBA" id="ARBA00023125"/>
    </source>
</evidence>
<feature type="domain" description="Helicase ATP-binding" evidence="10">
    <location>
        <begin position="12"/>
        <end position="147"/>
    </location>
</feature>
<dbReference type="InterPro" id="IPR000212">
    <property type="entry name" value="DNA_helicase_UvrD/REP"/>
</dbReference>
<evidence type="ECO:0000256" key="3">
    <source>
        <dbReference type="ARBA" id="ARBA00022763"/>
    </source>
</evidence>
<name>A0A6C0K376_9ZZZZ</name>
<dbReference type="InterPro" id="IPR011604">
    <property type="entry name" value="PDDEXK-like_dom_sf"/>
</dbReference>
<evidence type="ECO:0000256" key="5">
    <source>
        <dbReference type="ARBA" id="ARBA00022806"/>
    </source>
</evidence>
<organism evidence="11">
    <name type="scientific">viral metagenome</name>
    <dbReference type="NCBI Taxonomy" id="1070528"/>
    <lineage>
        <taxon>unclassified sequences</taxon>
        <taxon>metagenomes</taxon>
        <taxon>organismal metagenomes</taxon>
    </lineage>
</organism>
<accession>A0A6C0K376</accession>
<evidence type="ECO:0000256" key="4">
    <source>
        <dbReference type="ARBA" id="ARBA00022801"/>
    </source>
</evidence>
<dbReference type="AlphaFoldDB" id="A0A6C0K376"/>
<evidence type="ECO:0000256" key="1">
    <source>
        <dbReference type="ARBA" id="ARBA00022722"/>
    </source>
</evidence>
<dbReference type="InterPro" id="IPR014017">
    <property type="entry name" value="DNA_helicase_UvrD-like_C"/>
</dbReference>
<dbReference type="Pfam" id="PF13245">
    <property type="entry name" value="AAA_19"/>
    <property type="match status" value="1"/>
</dbReference>
<dbReference type="GO" id="GO:0043138">
    <property type="term" value="F:3'-5' DNA helicase activity"/>
    <property type="evidence" value="ECO:0007669"/>
    <property type="project" value="TreeGrafter"/>
</dbReference>
<dbReference type="PANTHER" id="PTHR11070:SF66">
    <property type="entry name" value="UVRD-LIKE HELICASE C-TERMINAL DOMAIN-CONTAINING PROTEIN"/>
    <property type="match status" value="1"/>
</dbReference>
<evidence type="ECO:0000256" key="7">
    <source>
        <dbReference type="ARBA" id="ARBA00022840"/>
    </source>
</evidence>
<keyword evidence="6" id="KW-0269">Exonuclease</keyword>